<keyword evidence="6 8" id="KW-0472">Membrane</keyword>
<evidence type="ECO:0000259" key="9">
    <source>
        <dbReference type="PROSITE" id="PS51758"/>
    </source>
</evidence>
<keyword evidence="11" id="KW-1185">Reference proteome</keyword>
<comment type="subcellular location">
    <subcellularLocation>
        <location evidence="1">Mitochondrion inner membrane</location>
        <topology evidence="1">Single-pass membrane protein</topology>
    </subcellularLocation>
</comment>
<proteinExistence type="predicted"/>
<evidence type="ECO:0000256" key="1">
    <source>
        <dbReference type="ARBA" id="ARBA00004434"/>
    </source>
</evidence>
<sequence>MSLNLYRQRFLSTRYPLITIRRHTSSKAQPAERIGIKELVQRDIKHAEQLGVLAPAPPNTNGFRKVIHTAIQLGKFYYRGTKLIYTRGKEVAKIKARIRAGGFPLVRSEARLMHTQRSDIQKLIPFIILALVLEELIPVLALYAPNMLPSTVILPGQRQRINEKRTQKAITSAFESKQILANIRKNAVDGNLPSSALRGTGSATALCSLLRLPTFGIDLLRIGRIHRHLRFIHRDDKLLIQDKLQESLNEHELAQALDERGFIVQNLSLKAQQARLKWWLDSVKDVSDDLAVARRLYLLTEERQL</sequence>
<keyword evidence="3" id="KW-0999">Mitochondrion inner membrane</keyword>
<reference evidence="10" key="1">
    <citation type="journal article" date="2019" name="Environ. Microbiol.">
        <title>Fungal ecological strategies reflected in gene transcription - a case study of two litter decomposers.</title>
        <authorList>
            <person name="Barbi F."/>
            <person name="Kohler A."/>
            <person name="Barry K."/>
            <person name="Baskaran P."/>
            <person name="Daum C."/>
            <person name="Fauchery L."/>
            <person name="Ihrmark K."/>
            <person name="Kuo A."/>
            <person name="LaButti K."/>
            <person name="Lipzen A."/>
            <person name="Morin E."/>
            <person name="Grigoriev I.V."/>
            <person name="Henrissat B."/>
            <person name="Lindahl B."/>
            <person name="Martin F."/>
        </authorList>
    </citation>
    <scope>NUCLEOTIDE SEQUENCE</scope>
    <source>
        <strain evidence="10">JB14</strain>
    </source>
</reference>
<accession>A0A6A4HT65</accession>
<feature type="domain" description="Letm1 RBD" evidence="9">
    <location>
        <begin position="122"/>
        <end position="305"/>
    </location>
</feature>
<evidence type="ECO:0000313" key="11">
    <source>
        <dbReference type="Proteomes" id="UP000799118"/>
    </source>
</evidence>
<dbReference type="EMBL" id="ML769444">
    <property type="protein sequence ID" value="KAE9401599.1"/>
    <property type="molecule type" value="Genomic_DNA"/>
</dbReference>
<organism evidence="10 11">
    <name type="scientific">Gymnopus androsaceus JB14</name>
    <dbReference type="NCBI Taxonomy" id="1447944"/>
    <lineage>
        <taxon>Eukaryota</taxon>
        <taxon>Fungi</taxon>
        <taxon>Dikarya</taxon>
        <taxon>Basidiomycota</taxon>
        <taxon>Agaricomycotina</taxon>
        <taxon>Agaricomycetes</taxon>
        <taxon>Agaricomycetidae</taxon>
        <taxon>Agaricales</taxon>
        <taxon>Marasmiineae</taxon>
        <taxon>Omphalotaceae</taxon>
        <taxon>Gymnopus</taxon>
    </lineage>
</organism>
<dbReference type="GO" id="GO:0005743">
    <property type="term" value="C:mitochondrial inner membrane"/>
    <property type="evidence" value="ECO:0007669"/>
    <property type="project" value="UniProtKB-SubCell"/>
</dbReference>
<keyword evidence="2 8" id="KW-0812">Transmembrane</keyword>
<protein>
    <recommendedName>
        <fullName evidence="9">Letm1 RBD domain-containing protein</fullName>
    </recommendedName>
</protein>
<evidence type="ECO:0000256" key="7">
    <source>
        <dbReference type="PROSITE-ProRule" id="PRU01094"/>
    </source>
</evidence>
<dbReference type="Proteomes" id="UP000799118">
    <property type="component" value="Unassembled WGS sequence"/>
</dbReference>
<dbReference type="PROSITE" id="PS51758">
    <property type="entry name" value="LETM1_RBD"/>
    <property type="match status" value="1"/>
</dbReference>
<dbReference type="InterPro" id="IPR044202">
    <property type="entry name" value="LETM1/MDM38-like"/>
</dbReference>
<evidence type="ECO:0000256" key="2">
    <source>
        <dbReference type="ARBA" id="ARBA00022692"/>
    </source>
</evidence>
<evidence type="ECO:0000256" key="6">
    <source>
        <dbReference type="ARBA" id="ARBA00023136"/>
    </source>
</evidence>
<evidence type="ECO:0000256" key="8">
    <source>
        <dbReference type="SAM" id="Phobius"/>
    </source>
</evidence>
<dbReference type="OrthoDB" id="73691at2759"/>
<dbReference type="AlphaFoldDB" id="A0A6A4HT65"/>
<dbReference type="PANTHER" id="PTHR14009:SF1">
    <property type="entry name" value="MITOCHONDRIAL PROTON_CALCIUM EXCHANGER PROTEIN"/>
    <property type="match status" value="1"/>
</dbReference>
<keyword evidence="4 8" id="KW-1133">Transmembrane helix</keyword>
<dbReference type="InterPro" id="IPR033122">
    <property type="entry name" value="LETM1-like_RBD"/>
</dbReference>
<feature type="transmembrane region" description="Helical" evidence="8">
    <location>
        <begin position="123"/>
        <end position="144"/>
    </location>
</feature>
<dbReference type="GO" id="GO:0043022">
    <property type="term" value="F:ribosome binding"/>
    <property type="evidence" value="ECO:0007669"/>
    <property type="project" value="InterPro"/>
</dbReference>
<gene>
    <name evidence="10" type="ORF">BT96DRAFT_1018080</name>
</gene>
<evidence type="ECO:0000313" key="10">
    <source>
        <dbReference type="EMBL" id="KAE9401599.1"/>
    </source>
</evidence>
<dbReference type="GO" id="GO:0030003">
    <property type="term" value="P:intracellular monoatomic cation homeostasis"/>
    <property type="evidence" value="ECO:0007669"/>
    <property type="project" value="TreeGrafter"/>
</dbReference>
<dbReference type="Pfam" id="PF07766">
    <property type="entry name" value="LETM1_RBD"/>
    <property type="match status" value="2"/>
</dbReference>
<evidence type="ECO:0000256" key="4">
    <source>
        <dbReference type="ARBA" id="ARBA00022989"/>
    </source>
</evidence>
<keyword evidence="5 7" id="KW-0496">Mitochondrion</keyword>
<evidence type="ECO:0000256" key="5">
    <source>
        <dbReference type="ARBA" id="ARBA00023128"/>
    </source>
</evidence>
<evidence type="ECO:0000256" key="3">
    <source>
        <dbReference type="ARBA" id="ARBA00022792"/>
    </source>
</evidence>
<dbReference type="PANTHER" id="PTHR14009">
    <property type="entry name" value="LEUCINE ZIPPER-EF-HAND CONTAINING TRANSMEMBRANE PROTEIN"/>
    <property type="match status" value="1"/>
</dbReference>
<name>A0A6A4HT65_9AGAR</name>